<evidence type="ECO:0000259" key="5">
    <source>
        <dbReference type="Pfam" id="PF06414"/>
    </source>
</evidence>
<dbReference type="EMBL" id="KZ772947">
    <property type="protein sequence ID" value="PTQ29381.1"/>
    <property type="molecule type" value="Genomic_DNA"/>
</dbReference>
<evidence type="ECO:0000256" key="2">
    <source>
        <dbReference type="ARBA" id="ARBA00022840"/>
    </source>
</evidence>
<dbReference type="Proteomes" id="UP000244005">
    <property type="component" value="Unassembled WGS sequence"/>
</dbReference>
<dbReference type="InterPro" id="IPR044802">
    <property type="entry name" value="NADKc-like"/>
</dbReference>
<dbReference type="GO" id="GO:0016301">
    <property type="term" value="F:kinase activity"/>
    <property type="evidence" value="ECO:0007669"/>
    <property type="project" value="InterPro"/>
</dbReference>
<gene>
    <name evidence="6" type="ORF">MARPO_0142s0012</name>
</gene>
<dbReference type="InterPro" id="IPR027417">
    <property type="entry name" value="P-loop_NTPase"/>
</dbReference>
<evidence type="ECO:0000256" key="4">
    <source>
        <dbReference type="SAM" id="Phobius"/>
    </source>
</evidence>
<feature type="compositionally biased region" description="Basic and acidic residues" evidence="3">
    <location>
        <begin position="595"/>
        <end position="604"/>
    </location>
</feature>
<evidence type="ECO:0000313" key="7">
    <source>
        <dbReference type="Proteomes" id="UP000244005"/>
    </source>
</evidence>
<reference evidence="7" key="1">
    <citation type="journal article" date="2017" name="Cell">
        <title>Insights into land plant evolution garnered from the Marchantia polymorpha genome.</title>
        <authorList>
            <person name="Bowman J.L."/>
            <person name="Kohchi T."/>
            <person name="Yamato K.T."/>
            <person name="Jenkins J."/>
            <person name="Shu S."/>
            <person name="Ishizaki K."/>
            <person name="Yamaoka S."/>
            <person name="Nishihama R."/>
            <person name="Nakamura Y."/>
            <person name="Berger F."/>
            <person name="Adam C."/>
            <person name="Aki S.S."/>
            <person name="Althoff F."/>
            <person name="Araki T."/>
            <person name="Arteaga-Vazquez M.A."/>
            <person name="Balasubrmanian S."/>
            <person name="Barry K."/>
            <person name="Bauer D."/>
            <person name="Boehm C.R."/>
            <person name="Briginshaw L."/>
            <person name="Caballero-Perez J."/>
            <person name="Catarino B."/>
            <person name="Chen F."/>
            <person name="Chiyoda S."/>
            <person name="Chovatia M."/>
            <person name="Davies K.M."/>
            <person name="Delmans M."/>
            <person name="Demura T."/>
            <person name="Dierschke T."/>
            <person name="Dolan L."/>
            <person name="Dorantes-Acosta A.E."/>
            <person name="Eklund D.M."/>
            <person name="Florent S.N."/>
            <person name="Flores-Sandoval E."/>
            <person name="Fujiyama A."/>
            <person name="Fukuzawa H."/>
            <person name="Galik B."/>
            <person name="Grimanelli D."/>
            <person name="Grimwood J."/>
            <person name="Grossniklaus U."/>
            <person name="Hamada T."/>
            <person name="Haseloff J."/>
            <person name="Hetherington A.J."/>
            <person name="Higo A."/>
            <person name="Hirakawa Y."/>
            <person name="Hundley H.N."/>
            <person name="Ikeda Y."/>
            <person name="Inoue K."/>
            <person name="Inoue S.I."/>
            <person name="Ishida S."/>
            <person name="Jia Q."/>
            <person name="Kakita M."/>
            <person name="Kanazawa T."/>
            <person name="Kawai Y."/>
            <person name="Kawashima T."/>
            <person name="Kennedy M."/>
            <person name="Kinose K."/>
            <person name="Kinoshita T."/>
            <person name="Kohara Y."/>
            <person name="Koide E."/>
            <person name="Komatsu K."/>
            <person name="Kopischke S."/>
            <person name="Kubo M."/>
            <person name="Kyozuka J."/>
            <person name="Lagercrantz U."/>
            <person name="Lin S.S."/>
            <person name="Lindquist E."/>
            <person name="Lipzen A.M."/>
            <person name="Lu C.W."/>
            <person name="De Luna E."/>
            <person name="Martienssen R.A."/>
            <person name="Minamino N."/>
            <person name="Mizutani M."/>
            <person name="Mizutani M."/>
            <person name="Mochizuki N."/>
            <person name="Monte I."/>
            <person name="Mosher R."/>
            <person name="Nagasaki H."/>
            <person name="Nakagami H."/>
            <person name="Naramoto S."/>
            <person name="Nishitani K."/>
            <person name="Ohtani M."/>
            <person name="Okamoto T."/>
            <person name="Okumura M."/>
            <person name="Phillips J."/>
            <person name="Pollak B."/>
            <person name="Reinders A."/>
            <person name="Rovekamp M."/>
            <person name="Sano R."/>
            <person name="Sawa S."/>
            <person name="Schmid M.W."/>
            <person name="Shirakawa M."/>
            <person name="Solano R."/>
            <person name="Spunde A."/>
            <person name="Suetsugu N."/>
            <person name="Sugano S."/>
            <person name="Sugiyama A."/>
            <person name="Sun R."/>
            <person name="Suzuki Y."/>
            <person name="Takenaka M."/>
            <person name="Takezawa D."/>
            <person name="Tomogane H."/>
            <person name="Tsuzuki M."/>
            <person name="Ueda T."/>
            <person name="Umeda M."/>
            <person name="Ward J.M."/>
            <person name="Watanabe Y."/>
            <person name="Yazaki K."/>
            <person name="Yokoyama R."/>
            <person name="Yoshitake Y."/>
            <person name="Yotsui I."/>
            <person name="Zachgo S."/>
            <person name="Schmutz J."/>
        </authorList>
    </citation>
    <scope>NUCLEOTIDE SEQUENCE [LARGE SCALE GENOMIC DNA]</scope>
    <source>
        <strain evidence="7">Tak-1</strain>
    </source>
</reference>
<accession>A0A2R6W6A9</accession>
<feature type="transmembrane region" description="Helical" evidence="4">
    <location>
        <begin position="39"/>
        <end position="59"/>
    </location>
</feature>
<sequence>MCMVLGSPSRDLSLCEGGRHCKRLKSSTLRMNYGALQKMSNGIATALLAVGVVNIIFYLKHQRQKRSKFDTITPKITYSDAGVVVSIERFGEYVVRQMGLDAKTQAAMRVAKVAEDYLRGDKSRADDSLEIIFTFLSSICPGTTDDEIEYLNRQLVKELDVCMLSYFSFHWEHTGKIIDQVINVEGKQKRSLKKAVLSATRKQRYQRVMQDLKTKRIFSTMLEMMKAMGRHNPSIPQEGAVVVPADSAHRSPVLLLIGGGMGAGKSTVVKEIMQGPFWAGVAHNAVVVEADNFKENDVIYRALSSMSAGHISEAAELVHQSSTNAASALLVAALNEGRDVILDGTMSWEPFVLQTIAMARDVHNRQYCMGPGYLEKPDGTVTEIYWEPAEVEPTADGSSDGAAAKPPQLAKKPYRIEFVGVTCDAHMAVMRGMRRAIITKRGVPVKGQLRSHKLFAASLEKYCDLVDHVKIFSTSQMGGPGELIALKDGKHNLLTDAKAFPAVSNLQRLNERATSVLELYGTDAEDKAIESWTSIVQAADRESRQQLLAAQLNNANLHHDFSEWDLTSLASSSIKSNLSSQSSLASQSSISSLDRLESTAEHVSESSNGSDVAKEEK</sequence>
<dbReference type="GO" id="GO:0005524">
    <property type="term" value="F:ATP binding"/>
    <property type="evidence" value="ECO:0007669"/>
    <property type="project" value="UniProtKB-KW"/>
</dbReference>
<evidence type="ECO:0000256" key="1">
    <source>
        <dbReference type="ARBA" id="ARBA00022741"/>
    </source>
</evidence>
<dbReference type="InterPro" id="IPR010488">
    <property type="entry name" value="Zeta_toxin_domain"/>
</dbReference>
<feature type="domain" description="Zeta toxin" evidence="5">
    <location>
        <begin position="249"/>
        <end position="347"/>
    </location>
</feature>
<evidence type="ECO:0000256" key="3">
    <source>
        <dbReference type="SAM" id="MobiDB-lite"/>
    </source>
</evidence>
<keyword evidence="1" id="KW-0547">Nucleotide-binding</keyword>
<protein>
    <recommendedName>
        <fullName evidence="5">Zeta toxin domain-containing protein</fullName>
    </recommendedName>
</protein>
<dbReference type="SUPFAM" id="SSF52540">
    <property type="entry name" value="P-loop containing nucleoside triphosphate hydrolases"/>
    <property type="match status" value="1"/>
</dbReference>
<dbReference type="OrthoDB" id="10267859at2759"/>
<keyword evidence="4" id="KW-1133">Transmembrane helix</keyword>
<dbReference type="Pfam" id="PF06414">
    <property type="entry name" value="Zeta_toxin"/>
    <property type="match status" value="1"/>
</dbReference>
<evidence type="ECO:0000313" key="6">
    <source>
        <dbReference type="EMBL" id="PTQ29381.1"/>
    </source>
</evidence>
<keyword evidence="4" id="KW-0812">Transmembrane</keyword>
<dbReference type="OMA" id="NCMEDIY"/>
<name>A0A2R6W6A9_MARPO</name>
<dbReference type="AlphaFoldDB" id="A0A2R6W6A9"/>
<feature type="region of interest" description="Disordered" evidence="3">
    <location>
        <begin position="595"/>
        <end position="617"/>
    </location>
</feature>
<keyword evidence="2" id="KW-0067">ATP-binding</keyword>
<keyword evidence="7" id="KW-1185">Reference proteome</keyword>
<keyword evidence="4" id="KW-0472">Membrane</keyword>
<dbReference type="Gene3D" id="3.40.50.300">
    <property type="entry name" value="P-loop containing nucleotide triphosphate hydrolases"/>
    <property type="match status" value="1"/>
</dbReference>
<dbReference type="PANTHER" id="PTHR31153:SF1">
    <property type="entry name" value="CALMODULIN CALCIUM-DEPENDENT NAD KINASE"/>
    <property type="match status" value="1"/>
</dbReference>
<dbReference type="PANTHER" id="PTHR31153">
    <property type="entry name" value="CALMODULIN CALCIUM-DEPENDENT NAD KINASE"/>
    <property type="match status" value="1"/>
</dbReference>
<organism evidence="6 7">
    <name type="scientific">Marchantia polymorpha</name>
    <name type="common">Common liverwort</name>
    <name type="synonym">Marchantia aquatica</name>
    <dbReference type="NCBI Taxonomy" id="3197"/>
    <lineage>
        <taxon>Eukaryota</taxon>
        <taxon>Viridiplantae</taxon>
        <taxon>Streptophyta</taxon>
        <taxon>Embryophyta</taxon>
        <taxon>Marchantiophyta</taxon>
        <taxon>Marchantiopsida</taxon>
        <taxon>Marchantiidae</taxon>
        <taxon>Marchantiales</taxon>
        <taxon>Marchantiaceae</taxon>
        <taxon>Marchantia</taxon>
    </lineage>
</organism>
<proteinExistence type="predicted"/>
<dbReference type="Gramene" id="Mp3g18830.1">
    <property type="protein sequence ID" value="Mp3g18830.1.cds"/>
    <property type="gene ID" value="Mp3g18830"/>
</dbReference>